<feature type="region of interest" description="Disordered" evidence="7">
    <location>
        <begin position="324"/>
        <end position="391"/>
    </location>
</feature>
<evidence type="ECO:0000256" key="5">
    <source>
        <dbReference type="ARBA" id="ARBA00022989"/>
    </source>
</evidence>
<feature type="transmembrane region" description="Helical" evidence="8">
    <location>
        <begin position="6"/>
        <end position="29"/>
    </location>
</feature>
<evidence type="ECO:0000256" key="1">
    <source>
        <dbReference type="ARBA" id="ARBA00004141"/>
    </source>
</evidence>
<dbReference type="GO" id="GO:0005886">
    <property type="term" value="C:plasma membrane"/>
    <property type="evidence" value="ECO:0007669"/>
    <property type="project" value="TreeGrafter"/>
</dbReference>
<evidence type="ECO:0000256" key="6">
    <source>
        <dbReference type="ARBA" id="ARBA00023136"/>
    </source>
</evidence>
<dbReference type="GO" id="GO:0005227">
    <property type="term" value="F:calcium-activated cation channel activity"/>
    <property type="evidence" value="ECO:0007669"/>
    <property type="project" value="InterPro"/>
</dbReference>
<dbReference type="PANTHER" id="PTHR13018">
    <property type="entry name" value="PROBABLE MEMBRANE PROTEIN DUF221-RELATED"/>
    <property type="match status" value="1"/>
</dbReference>
<dbReference type="Pfam" id="PF14703">
    <property type="entry name" value="PHM7_cyt"/>
    <property type="match status" value="1"/>
</dbReference>
<evidence type="ECO:0000256" key="2">
    <source>
        <dbReference type="ARBA" id="ARBA00007779"/>
    </source>
</evidence>
<feature type="domain" description="CSC1/OSCA1-like cytosolic" evidence="11">
    <location>
        <begin position="581"/>
        <end position="661"/>
    </location>
</feature>
<reference evidence="12 13" key="1">
    <citation type="submission" date="2016-10" db="EMBL/GenBank/DDBJ databases">
        <authorList>
            <person name="Cai Z."/>
        </authorList>
    </citation>
    <scope>NUCLEOTIDE SEQUENCE [LARGE SCALE GENOMIC DNA]</scope>
</reference>
<comment type="subcellular location">
    <subcellularLocation>
        <location evidence="1">Membrane</location>
        <topology evidence="1">Multi-pass membrane protein</topology>
    </subcellularLocation>
</comment>
<protein>
    <recommendedName>
        <fullName evidence="14">CSC1/OSCA1-like 7TM region domain-containing protein</fullName>
    </recommendedName>
</protein>
<evidence type="ECO:0000256" key="3">
    <source>
        <dbReference type="ARBA" id="ARBA00022448"/>
    </source>
</evidence>
<gene>
    <name evidence="12" type="ORF">BQ4739_LOCUS13797</name>
</gene>
<feature type="transmembrane region" description="Helical" evidence="8">
    <location>
        <begin position="102"/>
        <end position="124"/>
    </location>
</feature>
<feature type="region of interest" description="Disordered" evidence="7">
    <location>
        <begin position="990"/>
        <end position="1061"/>
    </location>
</feature>
<evidence type="ECO:0000256" key="7">
    <source>
        <dbReference type="SAM" id="MobiDB-lite"/>
    </source>
</evidence>
<feature type="compositionally biased region" description="Basic residues" evidence="7">
    <location>
        <begin position="423"/>
        <end position="434"/>
    </location>
</feature>
<evidence type="ECO:0000313" key="12">
    <source>
        <dbReference type="EMBL" id="SZX73535.1"/>
    </source>
</evidence>
<dbReference type="EMBL" id="FNXT01001193">
    <property type="protein sequence ID" value="SZX73535.1"/>
    <property type="molecule type" value="Genomic_DNA"/>
</dbReference>
<proteinExistence type="inferred from homology"/>
<keyword evidence="6 8" id="KW-0472">Membrane</keyword>
<evidence type="ECO:0000256" key="8">
    <source>
        <dbReference type="SAM" id="Phobius"/>
    </source>
</evidence>
<dbReference type="Proteomes" id="UP000256970">
    <property type="component" value="Unassembled WGS sequence"/>
</dbReference>
<dbReference type="InterPro" id="IPR032880">
    <property type="entry name" value="CSC1/OSCA1-like_N"/>
</dbReference>
<keyword evidence="5 8" id="KW-1133">Transmembrane helix</keyword>
<feature type="region of interest" description="Disordered" evidence="7">
    <location>
        <begin position="530"/>
        <end position="558"/>
    </location>
</feature>
<organism evidence="12 13">
    <name type="scientific">Tetradesmus obliquus</name>
    <name type="common">Green alga</name>
    <name type="synonym">Acutodesmus obliquus</name>
    <dbReference type="NCBI Taxonomy" id="3088"/>
    <lineage>
        <taxon>Eukaryota</taxon>
        <taxon>Viridiplantae</taxon>
        <taxon>Chlorophyta</taxon>
        <taxon>core chlorophytes</taxon>
        <taxon>Chlorophyceae</taxon>
        <taxon>CS clade</taxon>
        <taxon>Sphaeropleales</taxon>
        <taxon>Scenedesmaceae</taxon>
        <taxon>Tetradesmus</taxon>
    </lineage>
</organism>
<feature type="domain" description="CSC1/OSCA1-like N-terminal transmembrane" evidence="10">
    <location>
        <begin position="7"/>
        <end position="163"/>
    </location>
</feature>
<feature type="transmembrane region" description="Helical" evidence="8">
    <location>
        <begin position="675"/>
        <end position="698"/>
    </location>
</feature>
<accession>A0A383W7B0</accession>
<evidence type="ECO:0000256" key="4">
    <source>
        <dbReference type="ARBA" id="ARBA00022692"/>
    </source>
</evidence>
<feature type="compositionally biased region" description="Low complexity" evidence="7">
    <location>
        <begin position="1016"/>
        <end position="1041"/>
    </location>
</feature>
<feature type="transmembrane region" description="Helical" evidence="8">
    <location>
        <begin position="950"/>
        <end position="971"/>
    </location>
</feature>
<feature type="transmembrane region" description="Helical" evidence="8">
    <location>
        <begin position="718"/>
        <end position="743"/>
    </location>
</feature>
<dbReference type="AlphaFoldDB" id="A0A383W7B0"/>
<dbReference type="InterPro" id="IPR027815">
    <property type="entry name" value="CSC1/OSCA1-like_cyt"/>
</dbReference>
<feature type="transmembrane region" description="Helical" evidence="8">
    <location>
        <begin position="798"/>
        <end position="822"/>
    </location>
</feature>
<feature type="transmembrane region" description="Helical" evidence="8">
    <location>
        <begin position="861"/>
        <end position="879"/>
    </location>
</feature>
<keyword evidence="4 8" id="KW-0812">Transmembrane</keyword>
<comment type="similarity">
    <text evidence="2">Belongs to the CSC1 (TC 1.A.17) family.</text>
</comment>
<evidence type="ECO:0000259" key="10">
    <source>
        <dbReference type="Pfam" id="PF13967"/>
    </source>
</evidence>
<feature type="region of interest" description="Disordered" evidence="7">
    <location>
        <begin position="405"/>
        <end position="448"/>
    </location>
</feature>
<keyword evidence="3" id="KW-0813">Transport</keyword>
<dbReference type="InterPro" id="IPR003864">
    <property type="entry name" value="CSC1/OSCA1-like_7TM"/>
</dbReference>
<feature type="compositionally biased region" description="Polar residues" evidence="7">
    <location>
        <begin position="1046"/>
        <end position="1061"/>
    </location>
</feature>
<dbReference type="PANTHER" id="PTHR13018:SF5">
    <property type="entry name" value="RE44586P"/>
    <property type="match status" value="1"/>
</dbReference>
<keyword evidence="13" id="KW-1185">Reference proteome</keyword>
<feature type="compositionally biased region" description="Low complexity" evidence="7">
    <location>
        <begin position="530"/>
        <end position="554"/>
    </location>
</feature>
<evidence type="ECO:0000259" key="11">
    <source>
        <dbReference type="Pfam" id="PF14703"/>
    </source>
</evidence>
<dbReference type="Pfam" id="PF02714">
    <property type="entry name" value="RSN1_7TM"/>
    <property type="match status" value="1"/>
</dbReference>
<evidence type="ECO:0000259" key="9">
    <source>
        <dbReference type="Pfam" id="PF02714"/>
    </source>
</evidence>
<feature type="transmembrane region" description="Helical" evidence="8">
    <location>
        <begin position="764"/>
        <end position="786"/>
    </location>
</feature>
<dbReference type="Pfam" id="PF13967">
    <property type="entry name" value="RSN1_TM"/>
    <property type="match status" value="1"/>
</dbReference>
<feature type="transmembrane region" description="Helical" evidence="8">
    <location>
        <begin position="237"/>
        <end position="256"/>
    </location>
</feature>
<sequence>MPVTAGALITSVCINGSVGLACFSLFAVLRQWKFTAKLYKPKRYVGADNAGGRAPAPLAAELPAGLLSWIKPVWCYPEHEVIDLCGLDVAVFFRLMQLGVKLFSFITIWCLLVVMPVNITGGYLESKHRRDPNLGSTHGLNQASFSSSSTGSYQWMDALTSAALNATAAATGHPSAASSSSATSGLYSSSSSSSSSSAGIPDLPGLHEGGINNVSDLIHTNLDLLTLGNVYPGSERMWVHLASVYVITLVALKLLWDLSRDVAFKRAVFLAVQGRTGPGCSVLVTDVPGLEWGTPLHRLQLSWVKWLLPEKLFRHGFDWRQHQRQQQFRQQRQQQQQQQQQPDEEQQQLQQPLLQQDPSDAAPELAAAPEPSAAPYGSSDQGSAAAGNVSSAGPSMLEVTAAGAAAGSSSGGSGAAANAAGRGRGRRTGGRHTRSSSSIRFGNGDGVGPPVVKDVWQEAVEVLLSNGGDAKALVQQEMARVYGSDNIAAVAMLHDTAALDAAAAQYCALQEQFEDVLDWYQSRLPAAAADGADVEAPSSQQQQQQHGGSFSGASPKWHKGSLKRKTVLVVGPRYGAWGTERYGVAPRQVDALEFYPAALQQRLGELQALQQAARHSLPRPAAVVTFRRQLVATLAAASLHSYDEAAWDISPAPAPQEVLWHAVGLRSWEVSLRQLALWVAFWLLVVFYAPVVALIQAPVNMDNLMKIPFLKNLLELQFVSSLLQGFLPSLVLLIFLAVLPYLLGLLIRRAGLRSITAEDSLLTLMYFTFQLFAVFIFSFVSGTALSQLQALLDDPHRIISLLGVSAPQQASFFSTYILLLGLSRTPIQLLRLPQLVLYLLQLQLADSPRQRRRLWSNQQQLLGRVLPLHTLVLLLGLVFCVASPLIAPFTLLYFVSSALCQRYQWLYVYRHPYEGAGTLWKQVFTQVMVAIYFFVAVMGCLLGIKRFEWALLLAPLAVGVLVFHVLAGRLLERPLTLPASREAAAMDAYTLQQQREQQQEQQQDEEQDSRGGTDRSSSAQGGKEAGAAAGAAGKSAAAAAGLPSQVAGSGDQSEAPQADLSQLYASPAMQLGQASLQPLLDEAADINRRLGAAGY</sequence>
<feature type="transmembrane region" description="Helical" evidence="8">
    <location>
        <begin position="923"/>
        <end position="944"/>
    </location>
</feature>
<name>A0A383W7B0_TETOB</name>
<feature type="compositionally biased region" description="Low complexity" evidence="7">
    <location>
        <begin position="992"/>
        <end position="1001"/>
    </location>
</feature>
<feature type="compositionally biased region" description="Low complexity" evidence="7">
    <location>
        <begin position="324"/>
        <end position="375"/>
    </location>
</feature>
<feature type="domain" description="CSC1/OSCA1-like 7TM region" evidence="9">
    <location>
        <begin position="673"/>
        <end position="939"/>
    </location>
</feature>
<evidence type="ECO:0000313" key="13">
    <source>
        <dbReference type="Proteomes" id="UP000256970"/>
    </source>
</evidence>
<feature type="compositionally biased region" description="Low complexity" evidence="7">
    <location>
        <begin position="382"/>
        <end position="391"/>
    </location>
</feature>
<evidence type="ECO:0008006" key="14">
    <source>
        <dbReference type="Google" id="ProtNLM"/>
    </source>
</evidence>
<dbReference type="InterPro" id="IPR045122">
    <property type="entry name" value="Csc1-like"/>
</dbReference>